<dbReference type="GO" id="GO:0061630">
    <property type="term" value="F:ubiquitin protein ligase activity"/>
    <property type="evidence" value="ECO:0007669"/>
    <property type="project" value="InterPro"/>
</dbReference>
<protein>
    <recommendedName>
        <fullName evidence="9">RWD domain protein</fullName>
    </recommendedName>
</protein>
<evidence type="ECO:0008006" key="9">
    <source>
        <dbReference type="Google" id="ProtNLM"/>
    </source>
</evidence>
<sequence>MNSEADYQKMTIAHLKEELSKRGIVPDAKAKKSELIKLLQKAEEDAILNHSEDGTFGDPLSTPDEDLLNDDVLNDVLPEKLIDDVSETTKTTETEETKPSAAPASEPEKQPNEAPPPAVSSDPLALDAKLKRAQRFGLPVGVTDPLAKARRAERFGVASAAAEKDLKAKRAARFGLSGDKIKPAENVATSPQDEETKKKLISRAQRFGLPVNENGKALTTGLSKDKLAARAQRFGLTTKTTIDDSEMEAKKKARLERFGANQDKSVTVVRRKVRPNDEEGVSSASLVVEFELSREYPEVSPNVRLLNPRGISEESHQQLIGEVRQRLADNIGMPIIFDILQHCADFIFEHQHSSSLSCPICLCPMTSASVSVTPCDHYAHTECFELHREHTRKQLGEKLAARDFKMCHDIDRSLRCPVCREVMEQEVEPILPPSSPPRRGRKSAPRERESTSWQLPVQESQNDFDFDWGRWRKQQALLMKIYERQKEKGGIIDLEEERKKNLVTEDTVVVLASEMENIVVDGSEVGTAMPPSEETDTHPTSADLDVPPGFENAIHVHAAATVSSRGGDDHLRRGRGRGTRAYGDRQRERGRYDYRAKQRREMNENRNLPTTSIPKRDEPPSSNPISDDRAPSSSGGNPLQQSGGVSRTESAGFSKGSGTARNHHHYHQRGRARWREREPKQRNGSDREAHAQGKVE</sequence>
<feature type="region of interest" description="Disordered" evidence="4">
    <location>
        <begin position="524"/>
        <end position="546"/>
    </location>
</feature>
<feature type="compositionally biased region" description="Basic and acidic residues" evidence="4">
    <location>
        <begin position="673"/>
        <end position="696"/>
    </location>
</feature>
<organism evidence="7 8">
    <name type="scientific">Ancylostoma ceylanicum</name>
    <dbReference type="NCBI Taxonomy" id="53326"/>
    <lineage>
        <taxon>Eukaryota</taxon>
        <taxon>Metazoa</taxon>
        <taxon>Ecdysozoa</taxon>
        <taxon>Nematoda</taxon>
        <taxon>Chromadorea</taxon>
        <taxon>Rhabditida</taxon>
        <taxon>Rhabditina</taxon>
        <taxon>Rhabditomorpha</taxon>
        <taxon>Strongyloidea</taxon>
        <taxon>Ancylostomatidae</taxon>
        <taxon>Ancylostomatinae</taxon>
        <taxon>Ancylostoma</taxon>
    </lineage>
</organism>
<feature type="region of interest" description="Disordered" evidence="4">
    <location>
        <begin position="561"/>
        <end position="696"/>
    </location>
</feature>
<dbReference type="SUPFAM" id="SSF54495">
    <property type="entry name" value="UBC-like"/>
    <property type="match status" value="1"/>
</dbReference>
<feature type="region of interest" description="Disordered" evidence="4">
    <location>
        <begin position="50"/>
        <end position="69"/>
    </location>
</feature>
<dbReference type="PROSITE" id="PS50089">
    <property type="entry name" value="ZF_RING_2"/>
    <property type="match status" value="1"/>
</dbReference>
<evidence type="ECO:0000256" key="3">
    <source>
        <dbReference type="PROSITE-ProRule" id="PRU00175"/>
    </source>
</evidence>
<dbReference type="SMART" id="SM00591">
    <property type="entry name" value="RWD"/>
    <property type="match status" value="1"/>
</dbReference>
<dbReference type="InterPro" id="IPR001841">
    <property type="entry name" value="Znf_RING"/>
</dbReference>
<dbReference type="InterPro" id="IPR036361">
    <property type="entry name" value="SAP_dom_sf"/>
</dbReference>
<dbReference type="InterPro" id="IPR016135">
    <property type="entry name" value="UBQ-conjugating_enzyme/RWD"/>
</dbReference>
<evidence type="ECO:0000259" key="6">
    <source>
        <dbReference type="PROSITE" id="PS50908"/>
    </source>
</evidence>
<evidence type="ECO:0000256" key="2">
    <source>
        <dbReference type="ARBA" id="ARBA00022833"/>
    </source>
</evidence>
<dbReference type="PANTHER" id="PTHR13198">
    <property type="entry name" value="RING FINGER PROTEIN 25"/>
    <property type="match status" value="1"/>
</dbReference>
<evidence type="ECO:0000256" key="1">
    <source>
        <dbReference type="ARBA" id="ARBA00022771"/>
    </source>
</evidence>
<dbReference type="Proteomes" id="UP000054495">
    <property type="component" value="Unassembled WGS sequence"/>
</dbReference>
<dbReference type="AlphaFoldDB" id="A0A0D6LFZ5"/>
<evidence type="ECO:0000256" key="4">
    <source>
        <dbReference type="SAM" id="MobiDB-lite"/>
    </source>
</evidence>
<dbReference type="InterPro" id="IPR039133">
    <property type="entry name" value="RNF25"/>
</dbReference>
<accession>A0A0D6LFZ5</accession>
<dbReference type="PROSITE" id="PS50908">
    <property type="entry name" value="RWD"/>
    <property type="match status" value="1"/>
</dbReference>
<keyword evidence="1 3" id="KW-0863">Zinc-finger</keyword>
<keyword evidence="2" id="KW-0862">Zinc</keyword>
<feature type="region of interest" description="Disordered" evidence="4">
    <location>
        <begin position="78"/>
        <end position="122"/>
    </location>
</feature>
<evidence type="ECO:0000259" key="5">
    <source>
        <dbReference type="PROSITE" id="PS50089"/>
    </source>
</evidence>
<feature type="region of interest" description="Disordered" evidence="4">
    <location>
        <begin position="427"/>
        <end position="456"/>
    </location>
</feature>
<dbReference type="GO" id="GO:0008270">
    <property type="term" value="F:zinc ion binding"/>
    <property type="evidence" value="ECO:0007669"/>
    <property type="project" value="UniProtKB-KW"/>
</dbReference>
<dbReference type="Gene3D" id="1.10.720.30">
    <property type="entry name" value="SAP domain"/>
    <property type="match status" value="1"/>
</dbReference>
<dbReference type="GO" id="GO:0016567">
    <property type="term" value="P:protein ubiquitination"/>
    <property type="evidence" value="ECO:0007669"/>
    <property type="project" value="TreeGrafter"/>
</dbReference>
<gene>
    <name evidence="7" type="ORF">ANCCEY_10785</name>
</gene>
<dbReference type="SMART" id="SM00184">
    <property type="entry name" value="RING"/>
    <property type="match status" value="1"/>
</dbReference>
<keyword evidence="8" id="KW-1185">Reference proteome</keyword>
<feature type="domain" description="RING-type" evidence="5">
    <location>
        <begin position="358"/>
        <end position="420"/>
    </location>
</feature>
<dbReference type="PANTHER" id="PTHR13198:SF4">
    <property type="entry name" value="E3 UBIQUITIN-PROTEIN LIGASE RNF25"/>
    <property type="match status" value="1"/>
</dbReference>
<keyword evidence="1 3" id="KW-0479">Metal-binding</keyword>
<dbReference type="InterPro" id="IPR006575">
    <property type="entry name" value="RWD_dom"/>
</dbReference>
<reference evidence="7 8" key="1">
    <citation type="submission" date="2013-05" db="EMBL/GenBank/DDBJ databases">
        <title>Draft genome of the parasitic nematode Anyclostoma ceylanicum.</title>
        <authorList>
            <person name="Mitreva M."/>
        </authorList>
    </citation>
    <scope>NUCLEOTIDE SEQUENCE [LARGE SCALE GENOMIC DNA]</scope>
</reference>
<evidence type="ECO:0000313" key="8">
    <source>
        <dbReference type="Proteomes" id="UP000054495"/>
    </source>
</evidence>
<dbReference type="Pfam" id="PF05773">
    <property type="entry name" value="RWD"/>
    <property type="match status" value="1"/>
</dbReference>
<dbReference type="SUPFAM" id="SSF57850">
    <property type="entry name" value="RING/U-box"/>
    <property type="match status" value="1"/>
</dbReference>
<dbReference type="Gene3D" id="3.10.110.10">
    <property type="entry name" value="Ubiquitin Conjugating Enzyme"/>
    <property type="match status" value="1"/>
</dbReference>
<name>A0A0D6LFZ5_9BILA</name>
<dbReference type="InterPro" id="IPR013083">
    <property type="entry name" value="Znf_RING/FYVE/PHD"/>
</dbReference>
<feature type="compositionally biased region" description="Basic residues" evidence="4">
    <location>
        <begin position="661"/>
        <end position="672"/>
    </location>
</feature>
<feature type="domain" description="RWD" evidence="6">
    <location>
        <begin position="245"/>
        <end position="350"/>
    </location>
</feature>
<evidence type="ECO:0000313" key="7">
    <source>
        <dbReference type="EMBL" id="EPB70113.1"/>
    </source>
</evidence>
<proteinExistence type="predicted"/>
<dbReference type="EMBL" id="KE125222">
    <property type="protein sequence ID" value="EPB70113.1"/>
    <property type="molecule type" value="Genomic_DNA"/>
</dbReference>
<dbReference type="GO" id="GO:0005634">
    <property type="term" value="C:nucleus"/>
    <property type="evidence" value="ECO:0007669"/>
    <property type="project" value="TreeGrafter"/>
</dbReference>
<dbReference type="CDD" id="cd12935">
    <property type="entry name" value="LEM_like"/>
    <property type="match status" value="1"/>
</dbReference>
<feature type="compositionally biased region" description="Basic and acidic residues" evidence="4">
    <location>
        <begin position="582"/>
        <end position="604"/>
    </location>
</feature>
<dbReference type="Gene3D" id="3.30.40.10">
    <property type="entry name" value="Zinc/RING finger domain, C3HC4 (zinc finger)"/>
    <property type="match status" value="1"/>
</dbReference>
<feature type="compositionally biased region" description="Polar residues" evidence="4">
    <location>
        <begin position="631"/>
        <end position="660"/>
    </location>
</feature>